<accession>A0ABR1Q3K4</accession>
<dbReference type="GeneID" id="92080026"/>
<evidence type="ECO:0008006" key="4">
    <source>
        <dbReference type="Google" id="ProtNLM"/>
    </source>
</evidence>
<reference evidence="2 3" key="1">
    <citation type="submission" date="2023-01" db="EMBL/GenBank/DDBJ databases">
        <title>Analysis of 21 Apiospora genomes using comparative genomics revels a genus with tremendous synthesis potential of carbohydrate active enzymes and secondary metabolites.</title>
        <authorList>
            <person name="Sorensen T."/>
        </authorList>
    </citation>
    <scope>NUCLEOTIDE SEQUENCE [LARGE SCALE GENOMIC DNA]</scope>
    <source>
        <strain evidence="2 3">CBS 24483</strain>
    </source>
</reference>
<feature type="compositionally biased region" description="Basic and acidic residues" evidence="1">
    <location>
        <begin position="51"/>
        <end position="62"/>
    </location>
</feature>
<protein>
    <recommendedName>
        <fullName evidence="4">Antitoxin</fullName>
    </recommendedName>
</protein>
<gene>
    <name evidence="2" type="ORF">PG986_010742</name>
</gene>
<name>A0ABR1Q3K4_9PEZI</name>
<dbReference type="EMBL" id="JAQQWE010000007">
    <property type="protein sequence ID" value="KAK7946421.1"/>
    <property type="molecule type" value="Genomic_DNA"/>
</dbReference>
<proteinExistence type="predicted"/>
<dbReference type="Proteomes" id="UP001391051">
    <property type="component" value="Unassembled WGS sequence"/>
</dbReference>
<dbReference type="RefSeq" id="XP_066696455.1">
    <property type="nucleotide sequence ID" value="XM_066846964.1"/>
</dbReference>
<evidence type="ECO:0000313" key="3">
    <source>
        <dbReference type="Proteomes" id="UP001391051"/>
    </source>
</evidence>
<keyword evidence="3" id="KW-1185">Reference proteome</keyword>
<evidence type="ECO:0000313" key="2">
    <source>
        <dbReference type="EMBL" id="KAK7946421.1"/>
    </source>
</evidence>
<feature type="region of interest" description="Disordered" evidence="1">
    <location>
        <begin position="1"/>
        <end position="68"/>
    </location>
</feature>
<comment type="caution">
    <text evidence="2">The sequence shown here is derived from an EMBL/GenBank/DDBJ whole genome shotgun (WGS) entry which is preliminary data.</text>
</comment>
<evidence type="ECO:0000256" key="1">
    <source>
        <dbReference type="SAM" id="MobiDB-lite"/>
    </source>
</evidence>
<organism evidence="2 3">
    <name type="scientific">Apiospora aurea</name>
    <dbReference type="NCBI Taxonomy" id="335848"/>
    <lineage>
        <taxon>Eukaryota</taxon>
        <taxon>Fungi</taxon>
        <taxon>Dikarya</taxon>
        <taxon>Ascomycota</taxon>
        <taxon>Pezizomycotina</taxon>
        <taxon>Sordariomycetes</taxon>
        <taxon>Xylariomycetidae</taxon>
        <taxon>Amphisphaeriales</taxon>
        <taxon>Apiosporaceae</taxon>
        <taxon>Apiospora</taxon>
    </lineage>
</organism>
<sequence>MDKLKGAIDSKVGGKSSQPGNGIERSADNAANQQADKIGGQAGIPASQNDTIHKGLDSKINEKIPGGN</sequence>